<dbReference type="GO" id="GO:0003677">
    <property type="term" value="F:DNA binding"/>
    <property type="evidence" value="ECO:0007669"/>
    <property type="project" value="UniProtKB-KW"/>
</dbReference>
<dbReference type="Gene3D" id="3.90.320.10">
    <property type="match status" value="1"/>
</dbReference>
<dbReference type="InterPro" id="IPR010614">
    <property type="entry name" value="RAD3-like_helicase_DEAD"/>
</dbReference>
<comment type="similarity">
    <text evidence="13">Belongs to the helicase family. DinG subfamily.</text>
</comment>
<dbReference type="RefSeq" id="WP_068608612.1">
    <property type="nucleotide sequence ID" value="NZ_CP011388.1"/>
</dbReference>
<dbReference type="GO" id="GO:0046872">
    <property type="term" value="F:metal ion binding"/>
    <property type="evidence" value="ECO:0007669"/>
    <property type="project" value="UniProtKB-KW"/>
</dbReference>
<evidence type="ECO:0000256" key="1">
    <source>
        <dbReference type="ARBA" id="ARBA00022485"/>
    </source>
</evidence>
<dbReference type="GO" id="GO:0016818">
    <property type="term" value="F:hydrolase activity, acting on acid anhydrides, in phosphorus-containing anhydrides"/>
    <property type="evidence" value="ECO:0007669"/>
    <property type="project" value="InterPro"/>
</dbReference>
<dbReference type="EMBL" id="CP011388">
    <property type="protein sequence ID" value="ANE47677.1"/>
    <property type="molecule type" value="Genomic_DNA"/>
</dbReference>
<keyword evidence="3" id="KW-0547">Nucleotide-binding</keyword>
<dbReference type="SUPFAM" id="SSF52540">
    <property type="entry name" value="P-loop containing nucleoside triphosphate hydrolases"/>
    <property type="match status" value="2"/>
</dbReference>
<dbReference type="OrthoDB" id="9765586at2"/>
<dbReference type="Gene3D" id="1.10.30.20">
    <property type="entry name" value="Bacterial XPD DNA helicase, FeS cluster domain"/>
    <property type="match status" value="1"/>
</dbReference>
<dbReference type="PATRIC" id="fig|1178515.4.peg.3390"/>
<dbReference type="GO" id="GO:0003678">
    <property type="term" value="F:DNA helicase activity"/>
    <property type="evidence" value="ECO:0007669"/>
    <property type="project" value="InterPro"/>
</dbReference>
<protein>
    <submittedName>
        <fullName evidence="15">ATP-dependent helicase</fullName>
    </submittedName>
</protein>
<keyword evidence="1" id="KW-0004">4Fe-4S</keyword>
<dbReference type="GO" id="GO:0005524">
    <property type="term" value="F:ATP binding"/>
    <property type="evidence" value="ECO:0007669"/>
    <property type="project" value="UniProtKB-KW"/>
</dbReference>
<dbReference type="Proteomes" id="UP000076927">
    <property type="component" value="Chromosome"/>
</dbReference>
<dbReference type="GO" id="GO:0006281">
    <property type="term" value="P:DNA repair"/>
    <property type="evidence" value="ECO:0007669"/>
    <property type="project" value="UniProtKB-KW"/>
</dbReference>
<keyword evidence="10" id="KW-0238">DNA-binding</keyword>
<dbReference type="AlphaFoldDB" id="A0A172TLI4"/>
<proteinExistence type="inferred from homology"/>
<feature type="domain" description="Helicase ATP-binding" evidence="14">
    <location>
        <begin position="180"/>
        <end position="438"/>
    </location>
</feature>
<evidence type="ECO:0000256" key="5">
    <source>
        <dbReference type="ARBA" id="ARBA00022801"/>
    </source>
</evidence>
<keyword evidence="6 15" id="KW-0347">Helicase</keyword>
<evidence type="ECO:0000256" key="9">
    <source>
        <dbReference type="ARBA" id="ARBA00023014"/>
    </source>
</evidence>
<dbReference type="PROSITE" id="PS51193">
    <property type="entry name" value="HELICASE_ATP_BIND_2"/>
    <property type="match status" value="1"/>
</dbReference>
<dbReference type="PANTHER" id="PTHR11472">
    <property type="entry name" value="DNA REPAIR DEAD HELICASE RAD3/XP-D SUBFAMILY MEMBER"/>
    <property type="match status" value="1"/>
</dbReference>
<evidence type="ECO:0000256" key="6">
    <source>
        <dbReference type="ARBA" id="ARBA00022806"/>
    </source>
</evidence>
<evidence type="ECO:0000256" key="7">
    <source>
        <dbReference type="ARBA" id="ARBA00022840"/>
    </source>
</evidence>
<dbReference type="SMART" id="SM00491">
    <property type="entry name" value="HELICc2"/>
    <property type="match status" value="1"/>
</dbReference>
<dbReference type="InterPro" id="IPR014013">
    <property type="entry name" value="Helic_SF1/SF2_ATP-bd_DinG/Rad3"/>
</dbReference>
<dbReference type="InterPro" id="IPR006554">
    <property type="entry name" value="Helicase-like_DEXD_c2"/>
</dbReference>
<evidence type="ECO:0000313" key="16">
    <source>
        <dbReference type="Proteomes" id="UP000076927"/>
    </source>
</evidence>
<reference evidence="15 16" key="1">
    <citation type="submission" date="2015-01" db="EMBL/GenBank/DDBJ databases">
        <title>Paenibacillus swuensis/DY6/whole genome sequencing.</title>
        <authorList>
            <person name="Kim M.K."/>
            <person name="Srinivasan S."/>
            <person name="Lee J.-J."/>
        </authorList>
    </citation>
    <scope>NUCLEOTIDE SEQUENCE [LARGE SCALE GENOMIC DNA]</scope>
    <source>
        <strain evidence="15 16">DY6</strain>
    </source>
</reference>
<organism evidence="15 16">
    <name type="scientific">Paenibacillus swuensis</name>
    <dbReference type="NCBI Taxonomy" id="1178515"/>
    <lineage>
        <taxon>Bacteria</taxon>
        <taxon>Bacillati</taxon>
        <taxon>Bacillota</taxon>
        <taxon>Bacilli</taxon>
        <taxon>Bacillales</taxon>
        <taxon>Paenibacillaceae</taxon>
        <taxon>Paenibacillus</taxon>
    </lineage>
</organism>
<dbReference type="Gene3D" id="1.10.275.40">
    <property type="match status" value="1"/>
</dbReference>
<evidence type="ECO:0000256" key="8">
    <source>
        <dbReference type="ARBA" id="ARBA00023004"/>
    </source>
</evidence>
<keyword evidence="5" id="KW-0378">Hydrolase</keyword>
<dbReference type="Pfam" id="PF13307">
    <property type="entry name" value="Helicase_C_2"/>
    <property type="match status" value="1"/>
</dbReference>
<evidence type="ECO:0000256" key="10">
    <source>
        <dbReference type="ARBA" id="ARBA00023125"/>
    </source>
</evidence>
<dbReference type="SMART" id="SM00488">
    <property type="entry name" value="DEXDc2"/>
    <property type="match status" value="1"/>
</dbReference>
<dbReference type="InterPro" id="IPR045028">
    <property type="entry name" value="DinG/Rad3-like"/>
</dbReference>
<evidence type="ECO:0000256" key="11">
    <source>
        <dbReference type="ARBA" id="ARBA00023204"/>
    </source>
</evidence>
<evidence type="ECO:0000259" key="14">
    <source>
        <dbReference type="PROSITE" id="PS51193"/>
    </source>
</evidence>
<dbReference type="PANTHER" id="PTHR11472:SF34">
    <property type="entry name" value="REGULATOR OF TELOMERE ELONGATION HELICASE 1"/>
    <property type="match status" value="1"/>
</dbReference>
<evidence type="ECO:0000256" key="3">
    <source>
        <dbReference type="ARBA" id="ARBA00022741"/>
    </source>
</evidence>
<dbReference type="GO" id="GO:0051539">
    <property type="term" value="F:4 iron, 4 sulfur cluster binding"/>
    <property type="evidence" value="ECO:0007669"/>
    <property type="project" value="UniProtKB-KW"/>
</dbReference>
<evidence type="ECO:0000256" key="2">
    <source>
        <dbReference type="ARBA" id="ARBA00022723"/>
    </source>
</evidence>
<dbReference type="InterPro" id="IPR027417">
    <property type="entry name" value="P-loop_NTPase"/>
</dbReference>
<evidence type="ECO:0000256" key="12">
    <source>
        <dbReference type="ARBA" id="ARBA00023235"/>
    </source>
</evidence>
<dbReference type="InterPro" id="IPR042493">
    <property type="entry name" value="XPD_DNA_FeS"/>
</dbReference>
<keyword evidence="7" id="KW-0067">ATP-binding</keyword>
<evidence type="ECO:0000256" key="4">
    <source>
        <dbReference type="ARBA" id="ARBA00022763"/>
    </source>
</evidence>
<keyword evidence="12" id="KW-0413">Isomerase</keyword>
<keyword evidence="2" id="KW-0479">Metal-binding</keyword>
<evidence type="ECO:0000256" key="13">
    <source>
        <dbReference type="ARBA" id="ARBA00038058"/>
    </source>
</evidence>
<keyword evidence="4" id="KW-0227">DNA damage</keyword>
<accession>A0A172TLI4</accession>
<keyword evidence="9" id="KW-0411">Iron-sulfur</keyword>
<keyword evidence="8" id="KW-0408">Iron</keyword>
<keyword evidence="11" id="KW-0234">DNA repair</keyword>
<sequence length="766" mass="88620">MQTYQMNVRTLVEYVYRSGSLDSEFRAQTSMIEGTKAHQKVQQSYGESHFKEVYLKAEFLFEGLQFILDGRCDGLFLDQDIVTIDEIKSTVKPLSEIAETSYPVHWAQAKCYAYMYALEHGHEQMDVQLTYVQLHSEERKCYKQSYTTPDLETFMLELLRVYFPYAQMKVQHGLDRNHSIKELPFPFQSYREGQRKFAGAVYQSIADCHHLFAKAPTGTGKTISTLFPSVKAIGEGLLQRVFYLTAKTITRTAAEEALALMERNGLKVHSVTITAKDKVCHQEEPFCQKEYCAFADGYYDRINEAMLDLYTHERRLTRDVIHAYSHKHRVCPFEFSLDAAYAADIIICDYNYIFDPGVSLKRMFDDRKKHTVLLIDEAHNLVDRAREMYSAELNKVPFMLLKKEYKSYHPQLAASAKRVNDYFIRVRKELGEDKHTVSIDQPDALKEMIEPFISHAEQELIQSSFGPGPELQALLLETYFQAQSYIRISKFYDERYVTQAEVTRSGVRIKLFCLDPSYNLQQMSKGYRSRIHFSATLSPLSFYMDMLGGGEEDYSVSIPSPFMQEQLEVRVLPLSTRYRNREESISPIIAMLTRLAEERQGNMLVFFPSYEYMNQIYEAYMLHEPAHDILIQGNALTEEERERFLAAFDAENTHAVTGFAVMGGIFSEGIDLIGDRLTCVVIIGVGLPQLNPERDLLKDYFNHNGKNGYDYAYVYPGMNKVLQAGGRLIRSEQDRGLLILVDDRYLQSAYQRLLPPEWRNYTVWQP</sequence>
<dbReference type="STRING" id="1178515.SY83_16865"/>
<dbReference type="Pfam" id="PF06733">
    <property type="entry name" value="DEAD_2"/>
    <property type="match status" value="1"/>
</dbReference>
<dbReference type="Gene3D" id="3.40.50.300">
    <property type="entry name" value="P-loop containing nucleotide triphosphate hydrolases"/>
    <property type="match status" value="2"/>
</dbReference>
<evidence type="ECO:0000313" key="15">
    <source>
        <dbReference type="EMBL" id="ANE47677.1"/>
    </source>
</evidence>
<gene>
    <name evidence="15" type="ORF">SY83_16865</name>
</gene>
<keyword evidence="16" id="KW-1185">Reference proteome</keyword>
<dbReference type="KEGG" id="pswu:SY83_16865"/>
<dbReference type="InterPro" id="IPR006555">
    <property type="entry name" value="ATP-dep_Helicase_C"/>
</dbReference>
<name>A0A172TLI4_9BACL</name>
<dbReference type="InterPro" id="IPR011604">
    <property type="entry name" value="PDDEXK-like_dom_sf"/>
</dbReference>